<dbReference type="PROSITE" id="PS50109">
    <property type="entry name" value="HIS_KIN"/>
    <property type="match status" value="1"/>
</dbReference>
<dbReference type="CDD" id="cd06225">
    <property type="entry name" value="HAMP"/>
    <property type="match status" value="1"/>
</dbReference>
<comment type="caution">
    <text evidence="18">The sequence shown here is derived from an EMBL/GenBank/DDBJ whole genome shotgun (WGS) entry which is preliminary data.</text>
</comment>
<feature type="region of interest" description="Disordered" evidence="14">
    <location>
        <begin position="1"/>
        <end position="49"/>
    </location>
</feature>
<feature type="compositionally biased region" description="Low complexity" evidence="14">
    <location>
        <begin position="23"/>
        <end position="35"/>
    </location>
</feature>
<evidence type="ECO:0000259" key="16">
    <source>
        <dbReference type="PROSITE" id="PS50109"/>
    </source>
</evidence>
<sequence length="418" mass="46723">MKEPFDEPITQENLPRAHHHHSSAPSPASAGTSPRSARKPSSRPRRGMKVRYRRLAKSQHSTRIYQAELNRAHRNEWLPMHTTLAAKILLLLVSTATISFCIAWVMSRIGLSGWISLPIVMIVFAVIGHYFARYLTYSLTQIRDAAENMAQGNYHTRVEPTSTDEVGELAISFNRMSEELEHADQMRKDMIANVSHELRTPVAVMQAQAENMADGVVEASPANLEVIVTQTHRLSDLIAFLLDLSRMEAGAASLDVQTFSMADFLDEVVEPLEIADASHNHEIEMHVPPDLDIEGDRQRLSQLFTNIINNALKHSPDDTHILIDTHYEARGDEIVTNVVNFGSYIDPAQRETIFRRFAQGEHRPGTSSGGTGLGLSIARWAARLHGGSVRVVDDPRGANFEIRLPRIHQENDTSEKVA</sequence>
<evidence type="ECO:0000256" key="4">
    <source>
        <dbReference type="ARBA" id="ARBA00022475"/>
    </source>
</evidence>
<dbReference type="GO" id="GO:0000155">
    <property type="term" value="F:phosphorelay sensor kinase activity"/>
    <property type="evidence" value="ECO:0007669"/>
    <property type="project" value="InterPro"/>
</dbReference>
<dbReference type="InterPro" id="IPR004358">
    <property type="entry name" value="Sig_transdc_His_kin-like_C"/>
</dbReference>
<dbReference type="InterPro" id="IPR036097">
    <property type="entry name" value="HisK_dim/P_sf"/>
</dbReference>
<dbReference type="GO" id="GO:0005524">
    <property type="term" value="F:ATP binding"/>
    <property type="evidence" value="ECO:0007669"/>
    <property type="project" value="UniProtKB-KW"/>
</dbReference>
<keyword evidence="9 18" id="KW-0418">Kinase</keyword>
<dbReference type="SMART" id="SM00387">
    <property type="entry name" value="HATPase_c"/>
    <property type="match status" value="1"/>
</dbReference>
<organism evidence="18 19">
    <name type="scientific">Aeriscardovia aeriphila</name>
    <dbReference type="NCBI Taxonomy" id="218139"/>
    <lineage>
        <taxon>Bacteria</taxon>
        <taxon>Bacillati</taxon>
        <taxon>Actinomycetota</taxon>
        <taxon>Actinomycetes</taxon>
        <taxon>Bifidobacteriales</taxon>
        <taxon>Bifidobacteriaceae</taxon>
        <taxon>Aeriscardovia</taxon>
    </lineage>
</organism>
<dbReference type="CDD" id="cd00082">
    <property type="entry name" value="HisKA"/>
    <property type="match status" value="1"/>
</dbReference>
<keyword evidence="11 15" id="KW-1133">Transmembrane helix</keyword>
<keyword evidence="8" id="KW-0547">Nucleotide-binding</keyword>
<dbReference type="SUPFAM" id="SSF47384">
    <property type="entry name" value="Homodimeric domain of signal transducing histidine kinase"/>
    <property type="match status" value="1"/>
</dbReference>
<evidence type="ECO:0000256" key="2">
    <source>
        <dbReference type="ARBA" id="ARBA00004651"/>
    </source>
</evidence>
<dbReference type="Gene3D" id="6.10.340.10">
    <property type="match status" value="1"/>
</dbReference>
<evidence type="ECO:0000256" key="13">
    <source>
        <dbReference type="ARBA" id="ARBA00023136"/>
    </source>
</evidence>
<accession>A0A261F9V9</accession>
<keyword evidence="10" id="KW-0067">ATP-binding</keyword>
<feature type="domain" description="HAMP" evidence="17">
    <location>
        <begin position="133"/>
        <end position="185"/>
    </location>
</feature>
<dbReference type="AlphaFoldDB" id="A0A261F9V9"/>
<feature type="transmembrane region" description="Helical" evidence="15">
    <location>
        <begin position="111"/>
        <end position="132"/>
    </location>
</feature>
<dbReference type="Gene3D" id="3.30.565.10">
    <property type="entry name" value="Histidine kinase-like ATPase, C-terminal domain"/>
    <property type="match status" value="1"/>
</dbReference>
<dbReference type="PANTHER" id="PTHR45528:SF1">
    <property type="entry name" value="SENSOR HISTIDINE KINASE CPXA"/>
    <property type="match status" value="1"/>
</dbReference>
<evidence type="ECO:0000256" key="5">
    <source>
        <dbReference type="ARBA" id="ARBA00022553"/>
    </source>
</evidence>
<keyword evidence="7 15" id="KW-0812">Transmembrane</keyword>
<dbReference type="SMART" id="SM00304">
    <property type="entry name" value="HAMP"/>
    <property type="match status" value="1"/>
</dbReference>
<evidence type="ECO:0000256" key="11">
    <source>
        <dbReference type="ARBA" id="ARBA00022989"/>
    </source>
</evidence>
<dbReference type="PRINTS" id="PR00344">
    <property type="entry name" value="BCTRLSENSOR"/>
</dbReference>
<dbReference type="InterPro" id="IPR003661">
    <property type="entry name" value="HisK_dim/P_dom"/>
</dbReference>
<gene>
    <name evidence="18" type="ORF">AEAE_0400</name>
</gene>
<comment type="catalytic activity">
    <reaction evidence="1">
        <text>ATP + protein L-histidine = ADP + protein N-phospho-L-histidine.</text>
        <dbReference type="EC" id="2.7.13.3"/>
    </reaction>
</comment>
<dbReference type="SUPFAM" id="SSF158472">
    <property type="entry name" value="HAMP domain-like"/>
    <property type="match status" value="1"/>
</dbReference>
<evidence type="ECO:0000256" key="8">
    <source>
        <dbReference type="ARBA" id="ARBA00022741"/>
    </source>
</evidence>
<dbReference type="Pfam" id="PF00512">
    <property type="entry name" value="HisKA"/>
    <property type="match status" value="1"/>
</dbReference>
<dbReference type="SUPFAM" id="SSF55874">
    <property type="entry name" value="ATPase domain of HSP90 chaperone/DNA topoisomerase II/histidine kinase"/>
    <property type="match status" value="1"/>
</dbReference>
<dbReference type="EC" id="2.7.13.3" evidence="3"/>
<dbReference type="SMART" id="SM00388">
    <property type="entry name" value="HisKA"/>
    <property type="match status" value="1"/>
</dbReference>
<feature type="compositionally biased region" description="Basic residues" evidence="14">
    <location>
        <begin position="36"/>
        <end position="49"/>
    </location>
</feature>
<keyword evidence="19" id="KW-1185">Reference proteome</keyword>
<feature type="transmembrane region" description="Helical" evidence="15">
    <location>
        <begin position="84"/>
        <end position="105"/>
    </location>
</feature>
<evidence type="ECO:0000256" key="7">
    <source>
        <dbReference type="ARBA" id="ARBA00022692"/>
    </source>
</evidence>
<evidence type="ECO:0000256" key="10">
    <source>
        <dbReference type="ARBA" id="ARBA00022840"/>
    </source>
</evidence>
<dbReference type="Gene3D" id="1.10.287.130">
    <property type="match status" value="1"/>
</dbReference>
<feature type="domain" description="Histidine kinase" evidence="16">
    <location>
        <begin position="193"/>
        <end position="408"/>
    </location>
</feature>
<dbReference type="Pfam" id="PF02518">
    <property type="entry name" value="HATPase_c"/>
    <property type="match status" value="1"/>
</dbReference>
<evidence type="ECO:0000313" key="18">
    <source>
        <dbReference type="EMBL" id="OZG55912.1"/>
    </source>
</evidence>
<protein>
    <recommendedName>
        <fullName evidence="3">histidine kinase</fullName>
        <ecNumber evidence="3">2.7.13.3</ecNumber>
    </recommendedName>
</protein>
<evidence type="ECO:0000313" key="19">
    <source>
        <dbReference type="Proteomes" id="UP000228976"/>
    </source>
</evidence>
<keyword evidence="13 15" id="KW-0472">Membrane</keyword>
<evidence type="ECO:0000256" key="6">
    <source>
        <dbReference type="ARBA" id="ARBA00022679"/>
    </source>
</evidence>
<dbReference type="Pfam" id="PF00672">
    <property type="entry name" value="HAMP"/>
    <property type="match status" value="1"/>
</dbReference>
<evidence type="ECO:0000256" key="12">
    <source>
        <dbReference type="ARBA" id="ARBA00023012"/>
    </source>
</evidence>
<proteinExistence type="predicted"/>
<dbReference type="InterPro" id="IPR003594">
    <property type="entry name" value="HATPase_dom"/>
</dbReference>
<keyword evidence="4" id="KW-1003">Cell membrane</keyword>
<reference evidence="18 19" key="1">
    <citation type="journal article" date="2017" name="BMC Genomics">
        <title>Comparative genomic and phylogenomic analyses of the Bifidobacteriaceae family.</title>
        <authorList>
            <person name="Lugli G.A."/>
            <person name="Milani C."/>
            <person name="Turroni F."/>
            <person name="Duranti S."/>
            <person name="Mancabelli L."/>
            <person name="Mangifesta M."/>
            <person name="Ferrario C."/>
            <person name="Modesto M."/>
            <person name="Mattarelli P."/>
            <person name="Jiri K."/>
            <person name="van Sinderen D."/>
            <person name="Ventura M."/>
        </authorList>
    </citation>
    <scope>NUCLEOTIDE SEQUENCE [LARGE SCALE GENOMIC DNA]</scope>
    <source>
        <strain evidence="18 19">LMG 21773</strain>
    </source>
</reference>
<evidence type="ECO:0000256" key="15">
    <source>
        <dbReference type="SAM" id="Phobius"/>
    </source>
</evidence>
<keyword evidence="6" id="KW-0808">Transferase</keyword>
<dbReference type="PROSITE" id="PS50885">
    <property type="entry name" value="HAMP"/>
    <property type="match status" value="1"/>
</dbReference>
<dbReference type="GO" id="GO:0005886">
    <property type="term" value="C:plasma membrane"/>
    <property type="evidence" value="ECO:0007669"/>
    <property type="project" value="UniProtKB-SubCell"/>
</dbReference>
<dbReference type="FunFam" id="1.10.287.130:FF:000001">
    <property type="entry name" value="Two-component sensor histidine kinase"/>
    <property type="match status" value="1"/>
</dbReference>
<evidence type="ECO:0000256" key="14">
    <source>
        <dbReference type="SAM" id="MobiDB-lite"/>
    </source>
</evidence>
<dbReference type="InterPro" id="IPR003660">
    <property type="entry name" value="HAMP_dom"/>
</dbReference>
<dbReference type="InterPro" id="IPR050398">
    <property type="entry name" value="HssS/ArlS-like"/>
</dbReference>
<name>A0A261F9V9_9BIFI</name>
<dbReference type="PANTHER" id="PTHR45528">
    <property type="entry name" value="SENSOR HISTIDINE KINASE CPXA"/>
    <property type="match status" value="1"/>
</dbReference>
<keyword evidence="12" id="KW-0902">Two-component regulatory system</keyword>
<dbReference type="InterPro" id="IPR036890">
    <property type="entry name" value="HATPase_C_sf"/>
</dbReference>
<evidence type="ECO:0000256" key="9">
    <source>
        <dbReference type="ARBA" id="ARBA00022777"/>
    </source>
</evidence>
<dbReference type="InterPro" id="IPR005467">
    <property type="entry name" value="His_kinase_dom"/>
</dbReference>
<dbReference type="Proteomes" id="UP000228976">
    <property type="component" value="Unassembled WGS sequence"/>
</dbReference>
<evidence type="ECO:0000256" key="3">
    <source>
        <dbReference type="ARBA" id="ARBA00012438"/>
    </source>
</evidence>
<comment type="subcellular location">
    <subcellularLocation>
        <location evidence="2">Cell membrane</location>
        <topology evidence="2">Multi-pass membrane protein</topology>
    </subcellularLocation>
</comment>
<keyword evidence="5" id="KW-0597">Phosphoprotein</keyword>
<evidence type="ECO:0000256" key="1">
    <source>
        <dbReference type="ARBA" id="ARBA00000085"/>
    </source>
</evidence>
<evidence type="ECO:0000259" key="17">
    <source>
        <dbReference type="PROSITE" id="PS50885"/>
    </source>
</evidence>
<dbReference type="CDD" id="cd00075">
    <property type="entry name" value="HATPase"/>
    <property type="match status" value="1"/>
</dbReference>
<dbReference type="EMBL" id="MWWU01000002">
    <property type="protein sequence ID" value="OZG55912.1"/>
    <property type="molecule type" value="Genomic_DNA"/>
</dbReference>